<evidence type="ECO:0000313" key="1">
    <source>
        <dbReference type="EMBL" id="KAJ4453261.1"/>
    </source>
</evidence>
<proteinExistence type="predicted"/>
<dbReference type="EMBL" id="JAPMOS010000290">
    <property type="protein sequence ID" value="KAJ4453261.1"/>
    <property type="molecule type" value="Genomic_DNA"/>
</dbReference>
<sequence>MLDDPMMMALFDGSVFYLRLIDVLLPSSATTDRKPACGPPVPSPGGLERKRLTCQVAVASICGLCAETFRQMTQARMQHDCVHAHCRFVRKEGNCFEKQHSRVNLWILQPRRLSPGDFTQ</sequence>
<protein>
    <recommendedName>
        <fullName evidence="3">C2H2-type domain-containing protein</fullName>
    </recommendedName>
</protein>
<evidence type="ECO:0008006" key="3">
    <source>
        <dbReference type="Google" id="ProtNLM"/>
    </source>
</evidence>
<reference evidence="1" key="1">
    <citation type="journal article" date="2022" name="bioRxiv">
        <title>Genomics of Preaxostyla Flagellates Illuminates Evolutionary Transitions and the Path Towards Mitochondrial Loss.</title>
        <authorList>
            <person name="Novak L.V.F."/>
            <person name="Treitli S.C."/>
            <person name="Pyrih J."/>
            <person name="Halakuc P."/>
            <person name="Pipaliya S.V."/>
            <person name="Vacek V."/>
            <person name="Brzon O."/>
            <person name="Soukal P."/>
            <person name="Eme L."/>
            <person name="Dacks J.B."/>
            <person name="Karnkowska A."/>
            <person name="Elias M."/>
            <person name="Hampl V."/>
        </authorList>
    </citation>
    <scope>NUCLEOTIDE SEQUENCE</scope>
    <source>
        <strain evidence="1">RCP-MX</strain>
    </source>
</reference>
<gene>
    <name evidence="1" type="ORF">PAPYR_12317</name>
</gene>
<evidence type="ECO:0000313" key="2">
    <source>
        <dbReference type="Proteomes" id="UP001141327"/>
    </source>
</evidence>
<comment type="caution">
    <text evidence="1">The sequence shown here is derived from an EMBL/GenBank/DDBJ whole genome shotgun (WGS) entry which is preliminary data.</text>
</comment>
<name>A0ABQ8U4D3_9EUKA</name>
<keyword evidence="2" id="KW-1185">Reference proteome</keyword>
<accession>A0ABQ8U4D3</accession>
<dbReference type="Proteomes" id="UP001141327">
    <property type="component" value="Unassembled WGS sequence"/>
</dbReference>
<organism evidence="1 2">
    <name type="scientific">Paratrimastix pyriformis</name>
    <dbReference type="NCBI Taxonomy" id="342808"/>
    <lineage>
        <taxon>Eukaryota</taxon>
        <taxon>Metamonada</taxon>
        <taxon>Preaxostyla</taxon>
        <taxon>Paratrimastigidae</taxon>
        <taxon>Paratrimastix</taxon>
    </lineage>
</organism>